<dbReference type="Pfam" id="PF08454">
    <property type="entry name" value="RIH_assoc"/>
    <property type="match status" value="1"/>
</dbReference>
<keyword evidence="6 19" id="KW-0107">Calcium channel</keyword>
<comment type="catalytic activity">
    <reaction evidence="18">
        <text>Ca(2+)(in) = Ca(2+)(out)</text>
        <dbReference type="Rhea" id="RHEA:29671"/>
        <dbReference type="ChEBI" id="CHEBI:29108"/>
    </reaction>
</comment>
<feature type="transmembrane region" description="Helical" evidence="19">
    <location>
        <begin position="2339"/>
        <end position="2362"/>
    </location>
</feature>
<evidence type="ECO:0000256" key="18">
    <source>
        <dbReference type="ARBA" id="ARBA00036634"/>
    </source>
</evidence>
<keyword evidence="8" id="KW-0677">Repeat</keyword>
<organism evidence="22 23">
    <name type="scientific">Pavo cristatus</name>
    <name type="common">Indian peafowl</name>
    <name type="synonym">Blue peafowl</name>
    <dbReference type="NCBI Taxonomy" id="9049"/>
    <lineage>
        <taxon>Eukaryota</taxon>
        <taxon>Metazoa</taxon>
        <taxon>Chordata</taxon>
        <taxon>Craniata</taxon>
        <taxon>Vertebrata</taxon>
        <taxon>Euteleostomi</taxon>
        <taxon>Archelosauria</taxon>
        <taxon>Archosauria</taxon>
        <taxon>Dinosauria</taxon>
        <taxon>Saurischia</taxon>
        <taxon>Theropoda</taxon>
        <taxon>Coelurosauria</taxon>
        <taxon>Aves</taxon>
        <taxon>Neognathae</taxon>
        <taxon>Galloanserae</taxon>
        <taxon>Galliformes</taxon>
        <taxon>Phasianidae</taxon>
        <taxon>Phasianinae</taxon>
        <taxon>Pavo</taxon>
    </lineage>
</organism>
<dbReference type="InterPro" id="IPR014821">
    <property type="entry name" value="Ins145_P3_rcpt"/>
</dbReference>
<keyword evidence="10 19" id="KW-0106">Calcium</keyword>
<evidence type="ECO:0000256" key="4">
    <source>
        <dbReference type="ARBA" id="ARBA00022448"/>
    </source>
</evidence>
<dbReference type="PANTHER" id="PTHR45816">
    <property type="entry name" value="MIR DOMAIN-CONTAINING PROTEIN"/>
    <property type="match status" value="1"/>
</dbReference>
<evidence type="ECO:0000256" key="15">
    <source>
        <dbReference type="ARBA" id="ARBA00023286"/>
    </source>
</evidence>
<dbReference type="Proteomes" id="UP000694428">
    <property type="component" value="Unplaced"/>
</dbReference>
<sequence length="2533" mass="289091">MTDKMSSFLHIGDICSLYAEGSTNGFISTLGLVDDRCVVQPEAGDLNNPPKKFRDCLFKLCPMNRYSAQKQFWKAAKPGANSTTDAVLLNKLHHAADLEKKQNETENRKLLGTVIQYGNVIQLLHLKSNKYLTVNKRLPALLEKNAMRVTLDEAGNEGSWFYIQPFYKLRSIGDSVVIGDKVVLNPVNAGQPLHASSHQLVDNPGCNEVNSVNCNTSWKIVLFMKWSDNKDDILKGGDVVRLFHAEQEKFLTCDEHRKKQHVFLRTTGRQSATSATSSKALWEVEVVQHDPCRGGAGYWNSLFRNSYVRLRHLCTNTWVHSTNIPIDKEEEKPVMLKIGTSPVKEDKEAFAIVPVSPAEVRDLDFANDASKVLGSIAGKLEKGTITQNERRSVTKLLEDLVYFVTGGTNSGQDVLEVVFSKPNRERQKLMREQNILKQIFKLLQAPFTDSGDGPMLRLEELGDQRHAPFRHICRLCYRVLRHSQQDYRKNQEYIAKQFGFMQKQIGYDVLAEDTITALLHNNRKLLEKHITAAEIDTFVSLVRKNREPRFLDYLSDLCVSMNKSIPVTQELICKAVLNPANADILIETKLVLSRFEFEEVSSGENALEVGEDEEEVWLFWRDSNKEIRSKSIRELAQDAKEGQKEDRDVLSYYRYQLNLFARMCLDRQYLAINEISGQLDVDLILRCMSDENLPYDLRASFCRLMLHMHVDRDPQEQVTPVKYARLWSEIPSEIAIDDYDSSGTSKDEIKERFAQTMEFVEEYLRDVVCQRFPFSDKEKNKLTFEVVNLARNLIYFGFYNFCDLLRLTKILLAILDYNYMFTYLSEGSNVMRSIHGVGELMTQVVLRGGGFLPMTPLAAAPEGNVKQTEPEKEDILVMDTKLKIIEILQVLVSHTTGHLVLSLSAIDACTFAGLLQSLPSLAFPSCSLPSLQDVKIKNTPLDLDDHGGRTFLRVLLHLTMHDYPPLVSGALQLLFRHFSQRQEVLQAFKQVQLLVTSQDVDNYKQIKQDLDQLRSIVEKSELWVYKGQGPDETMDGVPGENEHKKKEVIRLCFPGFKPESTSSYNYRVVKEILLRLSKLCVQEGASVRKSRKQQQRLLRNMGAHAVVLELLQIPYEKAEDTRMQEIMKLAHEFLQNFCAGNQQNQALLHKHINLFLNPGILEAVTMQHIFMNNFQLCSEINERVVQHFVHCIETHGRNVQYIKFLQTIVKAEGKFIKKCQDMVMAELVNAGEDVLVFYNDRASFQTLVQMMRSERDRMDENSPLMYHIHLVELLAVCTEGKNVYTEIKCNSLLPLDDIVRVVTHEDCIPEVKIAYINFLNHCYVDTEVEMKEIYTSNHMWKLFENFLVDICRACNNTSDRKHADSILEKYVTEIVMSIVTTFFSSPFSDQSTTLQTRQPVFVQLLQGVFRVYHCNWLMPSQKASVESCIRVLSDVAKSRAIAIPVDLDSQVNNLFLKSHNIVQKTAMNWRMTARNAARRDSVLAASRDYRNIIERLQDIVSALEDRLRPLVQAELSVLVDVLHRPELLFPENTDARRKCESGGFICKLIKHTKQLLEENEEKLCIKVLQTLREMMTKDRGYGEKGEALRQVLVNRYYGNVRPAGRRESLTRGSSGSSSMSRGEMSLADVQCHLDKEGASNLVIDLIMNATSDRVFHESILLAIALLEGGNTTIQVGKWKILSLFLCVLVREPMTQITEEVRDQLLEASAATRKAYSTYRREADSDDHYSAAEGAQSAADKSKDDLEMSAVISIMQPILRFLQLLCENHNRDLQNFLRCQNNKTNYNLVCETLQFLDCICGSTTGGLGLLGLYINEKNVALINQTLESLTEYCQGPCHENQNCIATHESNGIDIITALILNDINPLGKKRMDLVLELKNNASKLLLAIMESRHDSENAERILYNMRPKELVEVIKKAYLQGEVEFEDGENGEDLAASPRNVGHNIYILAHQLARHNKELQNMLKPGGQIEGDEALEFYAKHTAQIEIVRSDRTMEQIVFPVPSICEFLTKESKLRIYYTTERDEQGSKINDFFMKSEDLFNEMNWQKKLRAQPFLYWCARNMSFWSSISFNLAVLMNLLVAFFYPFKGIRGGTLEPHLSGLLWTAMLISLAIVIALPKPHGIRALIASTILRLIFSVGLQPTLFLLGAFNVCNKIIFLMSFVGNCGTFTRGYKAMIMDVEFLYHLLYLLICALGLFVHEFFYSLLLFDLVYREETLLNVIKSVTRNGRSIILTAVLALILVYLFSIVGYLFFKDDFILEVDKLPNETLLPVMGFCSPGHAEQLIAEEMEEENKEHTCETLLMCIVTVLSHGLRSGGGVGDVLRKPSKEEPLFAARVIYDLLFFFMVIIIVLNLIFGVIIDTFADLRSEKQKKEEILKTTCFICGLERDKFDNKTVTFEEHIKEEHNMWHYLCFIVLVKVKDSTEYTGPESYVAEMIKERNLDWFPRMRAMSLVSSDSEGEQNELRNLQEKLESTMKLVTNLSGQLSELKDQVRASRAGSQPAVTRPRAAQLLQACSTKWVLQLHGLCEPCAQLF</sequence>
<keyword evidence="15 19" id="KW-1071">Ligand-gated ion channel</keyword>
<keyword evidence="5 19" id="KW-0109">Calcium transport</keyword>
<comment type="domain">
    <text evidence="19">The ITPR1 structure has a large solenoid CY assembly built around the central helical bundle made of the C-terminal domains from four ITPR1 subunits. The solenoid scaffold includes domains responsible for binding of ligands and regulatory proteins and is connected via an allosteric nexus at the cytosolic-membrane interface to the transmembrane channel assembly. Six transmembrane helices from each subunit form the central ion-conduction pore.</text>
</comment>
<dbReference type="GO" id="GO:0030658">
    <property type="term" value="C:transport vesicle membrane"/>
    <property type="evidence" value="ECO:0007669"/>
    <property type="project" value="UniProtKB-SubCell"/>
</dbReference>
<dbReference type="GO" id="GO:0070679">
    <property type="term" value="F:inositol 1,4,5 trisphosphate binding"/>
    <property type="evidence" value="ECO:0007669"/>
    <property type="project" value="UniProtKB-UniRule"/>
</dbReference>
<feature type="transmembrane region" description="Helical" evidence="19">
    <location>
        <begin position="2063"/>
        <end position="2085"/>
    </location>
</feature>
<evidence type="ECO:0000256" key="7">
    <source>
        <dbReference type="ARBA" id="ARBA00022692"/>
    </source>
</evidence>
<evidence type="ECO:0000256" key="6">
    <source>
        <dbReference type="ARBA" id="ARBA00022673"/>
    </source>
</evidence>
<keyword evidence="13 19" id="KW-0472">Membrane</keyword>
<feature type="transmembrane region" description="Helical" evidence="19">
    <location>
        <begin position="2183"/>
        <end position="2208"/>
    </location>
</feature>
<evidence type="ECO:0000256" key="1">
    <source>
        <dbReference type="ARBA" id="ARBA00004477"/>
    </source>
</evidence>
<dbReference type="Pfam" id="PF02815">
    <property type="entry name" value="MIR"/>
    <property type="match status" value="1"/>
</dbReference>
<comment type="function">
    <text evidence="19">Receptor for inositol 1,4,5-trisphosphate, a second messenger that mediates the release of intracellular calcium.</text>
</comment>
<keyword evidence="7 19" id="KW-0812">Transmembrane</keyword>
<proteinExistence type="inferred from homology"/>
<dbReference type="SMART" id="SM00472">
    <property type="entry name" value="MIR"/>
    <property type="match status" value="3"/>
</dbReference>
<evidence type="ECO:0000256" key="20">
    <source>
        <dbReference type="SAM" id="Coils"/>
    </source>
</evidence>
<dbReference type="Gene3D" id="1.25.10.30">
    <property type="entry name" value="IP3 receptor type 1 binding core, RIH domain"/>
    <property type="match status" value="1"/>
</dbReference>
<keyword evidence="4 19" id="KW-0813">Transport</keyword>
<comment type="subunit">
    <text evidence="19">Homotetramer.</text>
</comment>
<feature type="transmembrane region" description="Helical" evidence="19">
    <location>
        <begin position="2097"/>
        <end position="2115"/>
    </location>
</feature>
<keyword evidence="14 19" id="KW-0675">Receptor</keyword>
<dbReference type="InterPro" id="IPR013662">
    <property type="entry name" value="RIH_assoc-dom"/>
</dbReference>
<protein>
    <recommendedName>
        <fullName evidence="19">Inositol 1,4,5-trisphosphate receptor</fullName>
    </recommendedName>
</protein>
<dbReference type="InterPro" id="IPR016024">
    <property type="entry name" value="ARM-type_fold"/>
</dbReference>
<comment type="subcellular location">
    <subcellularLocation>
        <location evidence="2">Cytoplasmic vesicle</location>
        <location evidence="2">Secretory vesicle membrane</location>
        <topology evidence="2">Multi-pass membrane protein</topology>
    </subcellularLocation>
    <subcellularLocation>
        <location evidence="1 19">Endoplasmic reticulum membrane</location>
        <topology evidence="1 19">Multi-pass membrane protein</topology>
    </subcellularLocation>
</comment>
<reference evidence="22" key="1">
    <citation type="submission" date="2025-08" db="UniProtKB">
        <authorList>
            <consortium name="Ensembl"/>
        </authorList>
    </citation>
    <scope>IDENTIFICATION</scope>
</reference>
<feature type="transmembrane region" description="Helical" evidence="19">
    <location>
        <begin position="2121"/>
        <end position="2147"/>
    </location>
</feature>
<dbReference type="Pfam" id="PF08709">
    <property type="entry name" value="Ins145_P3_rec"/>
    <property type="match status" value="1"/>
</dbReference>
<dbReference type="Gene3D" id="1.10.287.70">
    <property type="match status" value="1"/>
</dbReference>
<evidence type="ECO:0000256" key="8">
    <source>
        <dbReference type="ARBA" id="ARBA00022737"/>
    </source>
</evidence>
<dbReference type="GO" id="GO:0005220">
    <property type="term" value="F:inositol 1,4,5-trisphosphate-gated calcium channel activity"/>
    <property type="evidence" value="ECO:0007669"/>
    <property type="project" value="UniProtKB-UniRule"/>
</dbReference>
<evidence type="ECO:0000256" key="16">
    <source>
        <dbReference type="ARBA" id="ARBA00023303"/>
    </source>
</evidence>
<evidence type="ECO:0000256" key="13">
    <source>
        <dbReference type="ARBA" id="ARBA00023136"/>
    </source>
</evidence>
<keyword evidence="9 19" id="KW-0256">Endoplasmic reticulum</keyword>
<dbReference type="FunFam" id="2.80.10.50:FF:000002">
    <property type="entry name" value="Inositol 1,4,5-trisphosphate receptor type 2"/>
    <property type="match status" value="1"/>
</dbReference>
<accession>A0A8C9L748</accession>
<dbReference type="SUPFAM" id="SSF48371">
    <property type="entry name" value="ARM repeat"/>
    <property type="match status" value="1"/>
</dbReference>
<feature type="domain" description="MIR" evidence="21">
    <location>
        <begin position="231"/>
        <end position="287"/>
    </location>
</feature>
<dbReference type="Pfam" id="PF00520">
    <property type="entry name" value="Ion_trans"/>
    <property type="match status" value="1"/>
</dbReference>
<keyword evidence="12 19" id="KW-0406">Ion transport</keyword>
<dbReference type="InterPro" id="IPR000699">
    <property type="entry name" value="RIH_dom"/>
</dbReference>
<keyword evidence="23" id="KW-1185">Reference proteome</keyword>
<dbReference type="GO" id="GO:0005789">
    <property type="term" value="C:endoplasmic reticulum membrane"/>
    <property type="evidence" value="ECO:0007669"/>
    <property type="project" value="UniProtKB-SubCell"/>
</dbReference>
<evidence type="ECO:0000256" key="2">
    <source>
        <dbReference type="ARBA" id="ARBA00004638"/>
    </source>
</evidence>
<name>A0A8C9L748_PAVCR</name>
<evidence type="ECO:0000313" key="22">
    <source>
        <dbReference type="Ensembl" id="ENSPSTP00000006910.1"/>
    </source>
</evidence>
<feature type="coiled-coil region" evidence="20">
    <location>
        <begin position="2456"/>
        <end position="2490"/>
    </location>
</feature>
<dbReference type="InterPro" id="IPR035910">
    <property type="entry name" value="RyR/IP3R_RIH_dom_sf"/>
</dbReference>
<dbReference type="Ensembl" id="ENSPSTT00000007247.1">
    <property type="protein sequence ID" value="ENSPSTP00000006910.1"/>
    <property type="gene ID" value="ENSPSTG00000004186.1"/>
</dbReference>
<evidence type="ECO:0000256" key="5">
    <source>
        <dbReference type="ARBA" id="ARBA00022568"/>
    </source>
</evidence>
<comment type="similarity">
    <text evidence="3 19">Belongs to the InsP3 receptor family.</text>
</comment>
<dbReference type="InterPro" id="IPR015925">
    <property type="entry name" value="Ryanodine_IP3_receptor"/>
</dbReference>
<evidence type="ECO:0000256" key="12">
    <source>
        <dbReference type="ARBA" id="ARBA00023065"/>
    </source>
</evidence>
<evidence type="ECO:0000256" key="9">
    <source>
        <dbReference type="ARBA" id="ARBA00022824"/>
    </source>
</evidence>
<keyword evidence="16 19" id="KW-0407">Ion channel</keyword>
<keyword evidence="20" id="KW-0175">Coiled coil</keyword>
<dbReference type="FunFam" id="1.25.10.30:FF:000001">
    <property type="entry name" value="Inositol 1,4,5-trisphosphate receptor, type 2"/>
    <property type="match status" value="1"/>
</dbReference>
<dbReference type="InterPro" id="IPR016093">
    <property type="entry name" value="MIR_motif"/>
</dbReference>
<dbReference type="GO" id="GO:0051209">
    <property type="term" value="P:release of sequestered calcium ion into cytosol"/>
    <property type="evidence" value="ECO:0007669"/>
    <property type="project" value="UniProtKB-UniRule"/>
</dbReference>
<evidence type="ECO:0000313" key="23">
    <source>
        <dbReference type="Proteomes" id="UP000694428"/>
    </source>
</evidence>
<feature type="domain" description="MIR" evidence="21">
    <location>
        <begin position="112"/>
        <end position="166"/>
    </location>
</feature>
<evidence type="ECO:0000256" key="11">
    <source>
        <dbReference type="ARBA" id="ARBA00022989"/>
    </source>
</evidence>
<keyword evidence="11 19" id="KW-1133">Transmembrane helix</keyword>
<evidence type="ECO:0000256" key="14">
    <source>
        <dbReference type="ARBA" id="ARBA00023170"/>
    </source>
</evidence>
<reference evidence="22" key="2">
    <citation type="submission" date="2025-09" db="UniProtKB">
        <authorList>
            <consortium name="Ensembl"/>
        </authorList>
    </citation>
    <scope>IDENTIFICATION</scope>
</reference>
<keyword evidence="17" id="KW-0968">Cytoplasmic vesicle</keyword>
<feature type="transmembrane region" description="Helical" evidence="19">
    <location>
        <begin position="2229"/>
        <end position="2251"/>
    </location>
</feature>
<evidence type="ECO:0000256" key="17">
    <source>
        <dbReference type="ARBA" id="ARBA00023329"/>
    </source>
</evidence>
<evidence type="ECO:0000259" key="21">
    <source>
        <dbReference type="PROSITE" id="PS50919"/>
    </source>
</evidence>
<dbReference type="PANTHER" id="PTHR45816:SF2">
    <property type="entry name" value="INOSITOL 1,4,5-TRISPHOSPHATE RECEPTOR"/>
    <property type="match status" value="1"/>
</dbReference>
<dbReference type="Pfam" id="PF01365">
    <property type="entry name" value="RYDR_ITPR"/>
    <property type="match status" value="2"/>
</dbReference>
<dbReference type="SUPFAM" id="SSF100909">
    <property type="entry name" value="IP3 receptor type 1 binding core, domain 2"/>
    <property type="match status" value="2"/>
</dbReference>
<dbReference type="SUPFAM" id="SSF82109">
    <property type="entry name" value="MIR domain"/>
    <property type="match status" value="2"/>
</dbReference>
<dbReference type="Gene3D" id="2.80.10.50">
    <property type="match status" value="3"/>
</dbReference>
<dbReference type="InterPro" id="IPR000493">
    <property type="entry name" value="InsP3_rcpt"/>
</dbReference>
<dbReference type="PRINTS" id="PR00779">
    <property type="entry name" value="INSP3RECEPTR"/>
</dbReference>
<dbReference type="PROSITE" id="PS50919">
    <property type="entry name" value="MIR"/>
    <property type="match status" value="2"/>
</dbReference>
<evidence type="ECO:0000256" key="3">
    <source>
        <dbReference type="ARBA" id="ARBA00009453"/>
    </source>
</evidence>
<evidence type="ECO:0000256" key="19">
    <source>
        <dbReference type="RuleBase" id="RU368044"/>
    </source>
</evidence>
<dbReference type="InterPro" id="IPR036300">
    <property type="entry name" value="MIR_dom_sf"/>
</dbReference>
<evidence type="ECO:0000256" key="10">
    <source>
        <dbReference type="ARBA" id="ARBA00022837"/>
    </source>
</evidence>
<dbReference type="InterPro" id="IPR005821">
    <property type="entry name" value="Ion_trans_dom"/>
</dbReference>